<name>A0A0U4W972_9PSED</name>
<evidence type="ECO:0000313" key="3">
    <source>
        <dbReference type="Proteomes" id="UP000064137"/>
    </source>
</evidence>
<dbReference type="InterPro" id="IPR002711">
    <property type="entry name" value="HNH"/>
</dbReference>
<organism evidence="2 3">
    <name type="scientific">Pseudomonas oryzihabitans</name>
    <dbReference type="NCBI Taxonomy" id="47885"/>
    <lineage>
        <taxon>Bacteria</taxon>
        <taxon>Pseudomonadati</taxon>
        <taxon>Pseudomonadota</taxon>
        <taxon>Gammaproteobacteria</taxon>
        <taxon>Pseudomonadales</taxon>
        <taxon>Pseudomonadaceae</taxon>
        <taxon>Pseudomonas</taxon>
    </lineage>
</organism>
<accession>A0A0U4W972</accession>
<feature type="domain" description="HNH nuclease" evidence="1">
    <location>
        <begin position="50"/>
        <end position="106"/>
    </location>
</feature>
<reference evidence="2 3" key="1">
    <citation type="submission" date="2016-01" db="EMBL/GenBank/DDBJ databases">
        <title>Annotation of Pseudomonas oryzihabitans USDA-ARS-USMARC-56511.</title>
        <authorList>
            <person name="Harhay G.P."/>
            <person name="Harhay D.M."/>
            <person name="Smith T.P.L."/>
            <person name="Bono J.L."/>
            <person name="Heaton M.P."/>
            <person name="Clawson M.L."/>
            <person name="Chitko-Mckown C.G."/>
            <person name="Capik S.F."/>
            <person name="DeDonder K.D."/>
            <person name="Apley M.D."/>
            <person name="Lubbers B.V."/>
            <person name="White B.J."/>
            <person name="Larson R.L."/>
        </authorList>
    </citation>
    <scope>NUCLEOTIDE SEQUENCE [LARGE SCALE GENOMIC DNA]</scope>
    <source>
        <strain evidence="2 3">USDA-ARS-USMARC-56511</strain>
    </source>
</reference>
<dbReference type="GO" id="GO:0008270">
    <property type="term" value="F:zinc ion binding"/>
    <property type="evidence" value="ECO:0007669"/>
    <property type="project" value="InterPro"/>
</dbReference>
<proteinExistence type="predicted"/>
<dbReference type="Proteomes" id="UP000064137">
    <property type="component" value="Chromosome"/>
</dbReference>
<dbReference type="OrthoDB" id="5292295at2"/>
<dbReference type="CDD" id="cd00085">
    <property type="entry name" value="HNHc"/>
    <property type="match status" value="1"/>
</dbReference>
<evidence type="ECO:0000313" key="2">
    <source>
        <dbReference type="EMBL" id="ALZ84501.1"/>
    </source>
</evidence>
<gene>
    <name evidence="2" type="ORF">APT59_09910</name>
</gene>
<protein>
    <submittedName>
        <fullName evidence="2">Holin</fullName>
    </submittedName>
</protein>
<dbReference type="KEGG" id="por:APT59_09910"/>
<dbReference type="EMBL" id="CP013987">
    <property type="protein sequence ID" value="ALZ84501.1"/>
    <property type="molecule type" value="Genomic_DNA"/>
</dbReference>
<dbReference type="AlphaFoldDB" id="A0A0U4W972"/>
<dbReference type="GO" id="GO:0004519">
    <property type="term" value="F:endonuclease activity"/>
    <property type="evidence" value="ECO:0007669"/>
    <property type="project" value="InterPro"/>
</dbReference>
<dbReference type="InterPro" id="IPR003615">
    <property type="entry name" value="HNH_nuc"/>
</dbReference>
<evidence type="ECO:0000259" key="1">
    <source>
        <dbReference type="SMART" id="SM00507"/>
    </source>
</evidence>
<dbReference type="GO" id="GO:0003676">
    <property type="term" value="F:nucleic acid binding"/>
    <property type="evidence" value="ECO:0007669"/>
    <property type="project" value="InterPro"/>
</dbReference>
<dbReference type="RefSeq" id="WP_059314693.1">
    <property type="nucleotide sequence ID" value="NZ_CP013987.1"/>
</dbReference>
<dbReference type="Gene3D" id="1.10.30.50">
    <property type="match status" value="1"/>
</dbReference>
<sequence>MALRPNKPCRARGCNALTRNAGGYCDEHADQAKAWASRQGSGRGGRPWRRMREQVLKRDGYLCQCEDCKHLGRVRPAHEVDHIVALAQGGSDIPDNLAAINHDCHRVKTLRESAAGRRPNL</sequence>
<dbReference type="Pfam" id="PF01844">
    <property type="entry name" value="HNH"/>
    <property type="match status" value="1"/>
</dbReference>
<dbReference type="SMART" id="SM00507">
    <property type="entry name" value="HNHc"/>
    <property type="match status" value="1"/>
</dbReference>